<dbReference type="VEuPathDB" id="FungiDB:CLCR_05605"/>
<dbReference type="PANTHER" id="PTHR14513:SF0">
    <property type="entry name" value="PROTECTION OF TELOMERES PROTEIN 1"/>
    <property type="match status" value="1"/>
</dbReference>
<feature type="region of interest" description="Disordered" evidence="9">
    <location>
        <begin position="502"/>
        <end position="524"/>
    </location>
</feature>
<comment type="similarity">
    <text evidence="3">Belongs to the telombin family.</text>
</comment>
<feature type="domain" description="Protection of telomeres protein 1 ssDNA-binding" evidence="11">
    <location>
        <begin position="215"/>
        <end position="361"/>
    </location>
</feature>
<evidence type="ECO:0000256" key="5">
    <source>
        <dbReference type="ARBA" id="ARBA00022454"/>
    </source>
</evidence>
<keyword evidence="6" id="KW-0779">Telomere</keyword>
<dbReference type="GO" id="GO:0000783">
    <property type="term" value="C:nuclear telomere cap complex"/>
    <property type="evidence" value="ECO:0007669"/>
    <property type="project" value="TreeGrafter"/>
</dbReference>
<keyword evidence="5" id="KW-0158">Chromosome</keyword>
<dbReference type="EMBL" id="LGRB01000020">
    <property type="protein sequence ID" value="OCT44951.1"/>
    <property type="molecule type" value="Genomic_DNA"/>
</dbReference>
<evidence type="ECO:0000259" key="10">
    <source>
        <dbReference type="Pfam" id="PF02765"/>
    </source>
</evidence>
<evidence type="ECO:0000256" key="9">
    <source>
        <dbReference type="SAM" id="MobiDB-lite"/>
    </source>
</evidence>
<dbReference type="PANTHER" id="PTHR14513">
    <property type="entry name" value="PROTECTION OF TELOMERES 1"/>
    <property type="match status" value="1"/>
</dbReference>
<evidence type="ECO:0000256" key="1">
    <source>
        <dbReference type="ARBA" id="ARBA00004123"/>
    </source>
</evidence>
<dbReference type="GO" id="GO:0032210">
    <property type="term" value="P:regulation of telomere maintenance via telomerase"/>
    <property type="evidence" value="ECO:0007669"/>
    <property type="project" value="TreeGrafter"/>
</dbReference>
<evidence type="ECO:0000259" key="11">
    <source>
        <dbReference type="Pfam" id="PF16686"/>
    </source>
</evidence>
<dbReference type="InterPro" id="IPR028389">
    <property type="entry name" value="POT1"/>
</dbReference>
<dbReference type="InterPro" id="IPR011564">
    <property type="entry name" value="Telomer_end-bd_POT1/Cdc13"/>
</dbReference>
<organism evidence="12 13">
    <name type="scientific">Cladophialophora carrionii</name>
    <dbReference type="NCBI Taxonomy" id="86049"/>
    <lineage>
        <taxon>Eukaryota</taxon>
        <taxon>Fungi</taxon>
        <taxon>Dikarya</taxon>
        <taxon>Ascomycota</taxon>
        <taxon>Pezizomycotina</taxon>
        <taxon>Eurotiomycetes</taxon>
        <taxon>Chaetothyriomycetidae</taxon>
        <taxon>Chaetothyriales</taxon>
        <taxon>Herpotrichiellaceae</taxon>
        <taxon>Cladophialophora</taxon>
    </lineage>
</organism>
<evidence type="ECO:0000256" key="7">
    <source>
        <dbReference type="ARBA" id="ARBA00023125"/>
    </source>
</evidence>
<dbReference type="AlphaFoldDB" id="A0A1C1C904"/>
<accession>A0A1C1C904</accession>
<gene>
    <name evidence="12" type="ORF">CLCR_05605</name>
</gene>
<evidence type="ECO:0000256" key="8">
    <source>
        <dbReference type="ARBA" id="ARBA00023242"/>
    </source>
</evidence>
<evidence type="ECO:0000256" key="3">
    <source>
        <dbReference type="ARBA" id="ARBA00008442"/>
    </source>
</evidence>
<feature type="compositionally biased region" description="Acidic residues" evidence="9">
    <location>
        <begin position="514"/>
        <end position="524"/>
    </location>
</feature>
<protein>
    <recommendedName>
        <fullName evidence="4">Protection of telomeres protein 1</fullName>
    </recommendedName>
</protein>
<dbReference type="Gene3D" id="2.40.50.140">
    <property type="entry name" value="Nucleic acid-binding proteins"/>
    <property type="match status" value="2"/>
</dbReference>
<dbReference type="eggNOG" id="KOG4757">
    <property type="taxonomic scope" value="Eukaryota"/>
</dbReference>
<feature type="compositionally biased region" description="Basic residues" evidence="9">
    <location>
        <begin position="396"/>
        <end position="406"/>
    </location>
</feature>
<dbReference type="FunFam" id="2.40.50.140:FF:000303">
    <property type="entry name" value="Protection of telomeres protein 1"/>
    <property type="match status" value="1"/>
</dbReference>
<dbReference type="SUPFAM" id="SSF50249">
    <property type="entry name" value="Nucleic acid-binding proteins"/>
    <property type="match status" value="2"/>
</dbReference>
<dbReference type="Pfam" id="PF02765">
    <property type="entry name" value="POT1"/>
    <property type="match status" value="1"/>
</dbReference>
<keyword evidence="13" id="KW-1185">Reference proteome</keyword>
<dbReference type="STRING" id="86049.A0A1C1C904"/>
<sequence>MALDYVAPPPGFTDLANASRIPSGQSFNVVGVCVESLDPIQCRTGQYKIAFTLHDPTWLSGAGMEFSFFAKSTDQLPVVNDQGDVVILRNIKTMIHKGLNKGLSNFSSTWVVLPYVEVANMHSPRDLKEKARWRKDGRELNSQYSKGAPTALLTEAELKYAKWIAEQEDPSTWPPVRGRTQIDVTDTMVSNGGARPPAKEKFKLLQNLELHSDNAHIFADLLGEVRRIYNNDFLTELYVTDYTSNSQLYNYKFSAHEEGRTGDPYGYLDVDPSAWPGPWGQMTMTVRCRDGQSHLANTKVKVGDFVYLRNIQIKMDKNGGKLEGNCRDDPKYPEKELIEVIKAQDERRVDVLRRKRAYEEKAEASGIKFYRDPNQAGKKRQREEPTKEQDGEPKTKRGKNRVRKNRKANEGEQQAKRMTAAGSSEQGCSLTLNPSIRIHNHKGLLFKSIVDILDPDILNRTTPKGNPYRLPFQNCTYKSKVRVVDFFPDNIADFAAPRKVSQYDELDDHKSSDDDSDLDLTQEESGDEIKWEWRFFLLVEDSKPQPGCQGRPTQMQLLVADDDGDCLFNMDACDLRDKKNENALASLKEKLFHLWGDLQEKKEEAKSTAEALSVKPSARPFECLIKEYGVPVRGSKSHSTDVVAYDRFFRLFGTAI</sequence>
<evidence type="ECO:0000313" key="12">
    <source>
        <dbReference type="EMBL" id="OCT44951.1"/>
    </source>
</evidence>
<dbReference type="InterPro" id="IPR032042">
    <property type="entry name" value="POT1PC"/>
</dbReference>
<dbReference type="OrthoDB" id="2186770at2759"/>
<evidence type="ECO:0000256" key="4">
    <source>
        <dbReference type="ARBA" id="ARBA00015253"/>
    </source>
</evidence>
<name>A0A1C1C904_9EURO</name>
<comment type="subcellular location">
    <subcellularLocation>
        <location evidence="2">Chromosome</location>
        <location evidence="2">Telomere</location>
    </subcellularLocation>
    <subcellularLocation>
        <location evidence="1">Nucleus</location>
    </subcellularLocation>
</comment>
<evidence type="ECO:0000313" key="13">
    <source>
        <dbReference type="Proteomes" id="UP000094526"/>
    </source>
</evidence>
<dbReference type="InterPro" id="IPR012340">
    <property type="entry name" value="NA-bd_OB-fold"/>
</dbReference>
<dbReference type="GO" id="GO:0098505">
    <property type="term" value="F:G-rich strand telomeric DNA binding"/>
    <property type="evidence" value="ECO:0007669"/>
    <property type="project" value="TreeGrafter"/>
</dbReference>
<feature type="domain" description="Telomeric single stranded DNA binding POT1/Cdc13" evidence="10">
    <location>
        <begin position="12"/>
        <end position="112"/>
    </location>
</feature>
<dbReference type="Proteomes" id="UP000094526">
    <property type="component" value="Unassembled WGS sequence"/>
</dbReference>
<feature type="compositionally biased region" description="Basic and acidic residues" evidence="9">
    <location>
        <begin position="381"/>
        <end position="395"/>
    </location>
</feature>
<evidence type="ECO:0000256" key="6">
    <source>
        <dbReference type="ARBA" id="ARBA00022895"/>
    </source>
</evidence>
<proteinExistence type="inferred from homology"/>
<dbReference type="GO" id="GO:0016233">
    <property type="term" value="P:telomere capping"/>
    <property type="evidence" value="ECO:0007669"/>
    <property type="project" value="TreeGrafter"/>
</dbReference>
<dbReference type="GO" id="GO:0010521">
    <property type="term" value="F:telomerase inhibitor activity"/>
    <property type="evidence" value="ECO:0007669"/>
    <property type="project" value="TreeGrafter"/>
</dbReference>
<feature type="region of interest" description="Disordered" evidence="9">
    <location>
        <begin position="366"/>
        <end position="428"/>
    </location>
</feature>
<dbReference type="Pfam" id="PF16686">
    <property type="entry name" value="POT1PC"/>
    <property type="match status" value="1"/>
</dbReference>
<keyword evidence="8" id="KW-0539">Nucleus</keyword>
<comment type="caution">
    <text evidence="12">The sequence shown here is derived from an EMBL/GenBank/DDBJ whole genome shotgun (WGS) entry which is preliminary data.</text>
</comment>
<reference evidence="13" key="1">
    <citation type="submission" date="2015-07" db="EMBL/GenBank/DDBJ databases">
        <authorList>
            <person name="Teixeira M.M."/>
            <person name="Souza R.C."/>
            <person name="Almeida L.G."/>
            <person name="Vicente V.A."/>
            <person name="de Hoog S."/>
            <person name="Bocca A.L."/>
            <person name="de Almeida S.R."/>
            <person name="Vasconcelos A.T."/>
            <person name="Felipe M.S."/>
        </authorList>
    </citation>
    <scope>NUCLEOTIDE SEQUENCE [LARGE SCALE GENOMIC DNA]</scope>
    <source>
        <strain evidence="13">KSF</strain>
    </source>
</reference>
<evidence type="ECO:0000256" key="2">
    <source>
        <dbReference type="ARBA" id="ARBA00004574"/>
    </source>
</evidence>
<keyword evidence="7" id="KW-0238">DNA-binding</keyword>
<dbReference type="VEuPathDB" id="FungiDB:G647_07622"/>